<dbReference type="RefSeq" id="WP_185673715.1">
    <property type="nucleotide sequence ID" value="NZ_JACHVB010000004.1"/>
</dbReference>
<evidence type="ECO:0000313" key="1">
    <source>
        <dbReference type="EMBL" id="MBC2592676.1"/>
    </source>
</evidence>
<protein>
    <submittedName>
        <fullName evidence="1">Uncharacterized protein</fullName>
    </submittedName>
</protein>
<gene>
    <name evidence="1" type="ORF">H5P28_00220</name>
</gene>
<name>A0A842HAC4_9BACT</name>
<dbReference type="EMBL" id="JACHVB010000004">
    <property type="protein sequence ID" value="MBC2592676.1"/>
    <property type="molecule type" value="Genomic_DNA"/>
</dbReference>
<accession>A0A842HAC4</accession>
<proteinExistence type="predicted"/>
<dbReference type="AlphaFoldDB" id="A0A842HAC4"/>
<keyword evidence="2" id="KW-1185">Reference proteome</keyword>
<dbReference type="Proteomes" id="UP000546464">
    <property type="component" value="Unassembled WGS sequence"/>
</dbReference>
<organism evidence="1 2">
    <name type="scientific">Ruficoccus amylovorans</name>
    <dbReference type="NCBI Taxonomy" id="1804625"/>
    <lineage>
        <taxon>Bacteria</taxon>
        <taxon>Pseudomonadati</taxon>
        <taxon>Verrucomicrobiota</taxon>
        <taxon>Opitutia</taxon>
        <taxon>Puniceicoccales</taxon>
        <taxon>Cerasicoccaceae</taxon>
        <taxon>Ruficoccus</taxon>
    </lineage>
</organism>
<sequence length="100" mass="11829">MSITKDIQQAAKFLAQSESGRNALEALERLFSGRRLDWQDRLCLQLLIQHHYEEDPLVRTPNDASKNAVFRTLKAIRKERIKRWRAEEAKILKELRRSQV</sequence>
<reference evidence="1 2" key="1">
    <citation type="submission" date="2020-07" db="EMBL/GenBank/DDBJ databases">
        <authorList>
            <person name="Feng X."/>
        </authorList>
    </citation>
    <scope>NUCLEOTIDE SEQUENCE [LARGE SCALE GENOMIC DNA]</scope>
    <source>
        <strain evidence="1 2">JCM31066</strain>
    </source>
</reference>
<evidence type="ECO:0000313" key="2">
    <source>
        <dbReference type="Proteomes" id="UP000546464"/>
    </source>
</evidence>
<comment type="caution">
    <text evidence="1">The sequence shown here is derived from an EMBL/GenBank/DDBJ whole genome shotgun (WGS) entry which is preliminary data.</text>
</comment>